<dbReference type="Proteomes" id="UP000284178">
    <property type="component" value="Unassembled WGS sequence"/>
</dbReference>
<evidence type="ECO:0000259" key="1">
    <source>
        <dbReference type="Pfam" id="PF11074"/>
    </source>
</evidence>
<protein>
    <submittedName>
        <fullName evidence="2">DUF2779 domain-containing protein</fullName>
    </submittedName>
</protein>
<organism evidence="2 3">
    <name type="scientific">Holdemania filiformis</name>
    <dbReference type="NCBI Taxonomy" id="61171"/>
    <lineage>
        <taxon>Bacteria</taxon>
        <taxon>Bacillati</taxon>
        <taxon>Bacillota</taxon>
        <taxon>Erysipelotrichia</taxon>
        <taxon>Erysipelotrichales</taxon>
        <taxon>Erysipelotrichaceae</taxon>
        <taxon>Holdemania</taxon>
    </lineage>
</organism>
<accession>A0A412G3S1</accession>
<keyword evidence="3" id="KW-1185">Reference proteome</keyword>
<evidence type="ECO:0000313" key="3">
    <source>
        <dbReference type="Proteomes" id="UP000284178"/>
    </source>
</evidence>
<feature type="domain" description="DUF2779" evidence="1">
    <location>
        <begin position="263"/>
        <end position="386"/>
    </location>
</feature>
<comment type="caution">
    <text evidence="2">The sequence shown here is derived from an EMBL/GenBank/DDBJ whole genome shotgun (WGS) entry which is preliminary data.</text>
</comment>
<evidence type="ECO:0000313" key="2">
    <source>
        <dbReference type="EMBL" id="RGR75135.1"/>
    </source>
</evidence>
<dbReference type="InterPro" id="IPR021301">
    <property type="entry name" value="DUF2779"/>
</dbReference>
<gene>
    <name evidence="2" type="ORF">DWY25_06260</name>
</gene>
<dbReference type="Pfam" id="PF11074">
    <property type="entry name" value="DUF2779"/>
    <property type="match status" value="1"/>
</dbReference>
<dbReference type="AlphaFoldDB" id="A0A412G3S1"/>
<dbReference type="EMBL" id="QRUP01000006">
    <property type="protein sequence ID" value="RGR75135.1"/>
    <property type="molecule type" value="Genomic_DNA"/>
</dbReference>
<sequence length="481" mass="55999">MDEDLTALACQKLGIKEYFQGVRGDDPQRAMAALEESEWLVSARFEFHQLRVKIPFLHKTDAGWEVYFLYGGHLPKEDEAFNYMLSAWVLENLGFAVNSLYVIHLNPDYIRGKELDPQELFIISDRFYNEAGRPARRLSEAIEKQKIEVQPMLDEMERMLELEEPESVKTNRCTRRNKCVYYERCFPEEKELEPDSILTLVSSQYKNQMAAEGRLTLQDADPDRIEGTRQQFAQIKAAQNGGCYIDYFGLKIWLDGALQYPYCFLDFEWETYAVPPYEGMRSYQVLPFQYSLHILEADGTLTHREFIGVHDCRKDFVEKLLQDLPPKGSVIAYNAEGAEKIRLQELAARFPERAKPLMKIHARMVDLAFPFQAGLFYDTRMRGYYSLKTLLPLFDENLTYQDLDIHQGMDAVVQWRNLDQNNDQSDHQAIRDHLLQYCGLDTYSMIIVMNGLKKKLAEWEVRHQHQEAAIAAGKGIEDENF</sequence>
<proteinExistence type="predicted"/>
<reference evidence="2 3" key="1">
    <citation type="submission" date="2018-08" db="EMBL/GenBank/DDBJ databases">
        <title>A genome reference for cultivated species of the human gut microbiota.</title>
        <authorList>
            <person name="Zou Y."/>
            <person name="Xue W."/>
            <person name="Luo G."/>
        </authorList>
    </citation>
    <scope>NUCLEOTIDE SEQUENCE [LARGE SCALE GENOMIC DNA]</scope>
    <source>
        <strain evidence="2 3">AF24-29</strain>
    </source>
</reference>
<name>A0A412G3S1_9FIRM</name>